<accession>A0A3E4YLE3</accession>
<dbReference type="RefSeq" id="WP_117718120.1">
    <property type="nucleotide sequence ID" value="NZ_QSTP01000001.1"/>
</dbReference>
<sequence length="257" mass="30275">MLSMQHIMCAVLNGADTHKEEDKEYLAAVIFPDAIRAYTGARELSHFEFNPTKGDVSWMKFPNTMNVTKEFMDEWMKENSYLSPGIPKGPLGQQTHIKVFEKMNKDLEGTPLYKGLQNHLKQDIVYDKYVRDNIGSDRDKIFEDEDFAMYVAAYYIYEKRGITCNKEWFDNEIKPILDTYMPNLADKTYSYMNFIGEKTNEYITNHDWSHIYDGPLPLPYYGKLYLDVNTYMNENRDPTNFVKENIDIDYEDIDIEK</sequence>
<reference evidence="1 2" key="1">
    <citation type="submission" date="2018-08" db="EMBL/GenBank/DDBJ databases">
        <title>A genome reference for cultivated species of the human gut microbiota.</title>
        <authorList>
            <person name="Zou Y."/>
            <person name="Xue W."/>
            <person name="Luo G."/>
        </authorList>
    </citation>
    <scope>NUCLEOTIDE SEQUENCE [LARGE SCALE GENOMIC DNA]</scope>
    <source>
        <strain evidence="1 2">OM07-13</strain>
    </source>
</reference>
<comment type="caution">
    <text evidence="1">The sequence shown here is derived from an EMBL/GenBank/DDBJ whole genome shotgun (WGS) entry which is preliminary data.</text>
</comment>
<evidence type="ECO:0000313" key="1">
    <source>
        <dbReference type="EMBL" id="RGM75362.1"/>
    </source>
</evidence>
<name>A0A3E4YLE3_9FIRM</name>
<gene>
    <name evidence="1" type="ORF">DXB99_02220</name>
</gene>
<dbReference type="EMBL" id="QSTP01000001">
    <property type="protein sequence ID" value="RGM75362.1"/>
    <property type="molecule type" value="Genomic_DNA"/>
</dbReference>
<dbReference type="AlphaFoldDB" id="A0A3E4YLE3"/>
<dbReference type="Proteomes" id="UP000260758">
    <property type="component" value="Unassembled WGS sequence"/>
</dbReference>
<proteinExistence type="predicted"/>
<evidence type="ECO:0000313" key="2">
    <source>
        <dbReference type="Proteomes" id="UP000260758"/>
    </source>
</evidence>
<organism evidence="1 2">
    <name type="scientific">Agathobacter rectalis</name>
    <dbReference type="NCBI Taxonomy" id="39491"/>
    <lineage>
        <taxon>Bacteria</taxon>
        <taxon>Bacillati</taxon>
        <taxon>Bacillota</taxon>
        <taxon>Clostridia</taxon>
        <taxon>Lachnospirales</taxon>
        <taxon>Lachnospiraceae</taxon>
        <taxon>Agathobacter</taxon>
    </lineage>
</organism>
<protein>
    <submittedName>
        <fullName evidence="1">Uncharacterized protein</fullName>
    </submittedName>
</protein>